<feature type="coiled-coil region" evidence="1">
    <location>
        <begin position="25"/>
        <end position="66"/>
    </location>
</feature>
<dbReference type="EMBL" id="BMLS01000003">
    <property type="protein sequence ID" value="GGO70793.1"/>
    <property type="molecule type" value="Genomic_DNA"/>
</dbReference>
<protein>
    <submittedName>
        <fullName evidence="2">Uncharacterized protein</fullName>
    </submittedName>
</protein>
<evidence type="ECO:0000313" key="2">
    <source>
        <dbReference type="EMBL" id="GGO70793.1"/>
    </source>
</evidence>
<gene>
    <name evidence="2" type="ORF">GCM10010982_25150</name>
</gene>
<keyword evidence="1" id="KW-0175">Coiled coil</keyword>
<reference evidence="2" key="1">
    <citation type="journal article" date="2014" name="Int. J. Syst. Evol. Microbiol.">
        <title>Complete genome sequence of Corynebacterium casei LMG S-19264T (=DSM 44701T), isolated from a smear-ripened cheese.</title>
        <authorList>
            <consortium name="US DOE Joint Genome Institute (JGI-PGF)"/>
            <person name="Walter F."/>
            <person name="Albersmeier A."/>
            <person name="Kalinowski J."/>
            <person name="Ruckert C."/>
        </authorList>
    </citation>
    <scope>NUCLEOTIDE SEQUENCE</scope>
    <source>
        <strain evidence="2">CGMCC 1.7086</strain>
    </source>
</reference>
<evidence type="ECO:0000256" key="1">
    <source>
        <dbReference type="SAM" id="Coils"/>
    </source>
</evidence>
<keyword evidence="3" id="KW-1185">Reference proteome</keyword>
<comment type="caution">
    <text evidence="2">The sequence shown here is derived from an EMBL/GenBank/DDBJ whole genome shotgun (WGS) entry which is preliminary data.</text>
</comment>
<evidence type="ECO:0000313" key="3">
    <source>
        <dbReference type="Proteomes" id="UP000606935"/>
    </source>
</evidence>
<dbReference type="RefSeq" id="WP_188695529.1">
    <property type="nucleotide sequence ID" value="NZ_BMLS01000003.1"/>
</dbReference>
<sequence>MKISSKLVLSVIAFSTIIGLQAFVVYQQNQANQSLQAKVNELQNQVNSLDSTNAKLLSKVEKIENDLESKPRQLLSMN</sequence>
<reference evidence="2" key="2">
    <citation type="submission" date="2020-09" db="EMBL/GenBank/DDBJ databases">
        <authorList>
            <person name="Sun Q."/>
            <person name="Zhou Y."/>
        </authorList>
    </citation>
    <scope>NUCLEOTIDE SEQUENCE</scope>
    <source>
        <strain evidence="2">CGMCC 1.7086</strain>
    </source>
</reference>
<name>A0A918DJQ9_9ALTE</name>
<proteinExistence type="predicted"/>
<organism evidence="2 3">
    <name type="scientific">Bowmanella pacifica</name>
    <dbReference type="NCBI Taxonomy" id="502051"/>
    <lineage>
        <taxon>Bacteria</taxon>
        <taxon>Pseudomonadati</taxon>
        <taxon>Pseudomonadota</taxon>
        <taxon>Gammaproteobacteria</taxon>
        <taxon>Alteromonadales</taxon>
        <taxon>Alteromonadaceae</taxon>
        <taxon>Bowmanella</taxon>
    </lineage>
</organism>
<dbReference type="AlphaFoldDB" id="A0A918DJQ9"/>
<accession>A0A918DJQ9</accession>
<dbReference type="Proteomes" id="UP000606935">
    <property type="component" value="Unassembled WGS sequence"/>
</dbReference>